<proteinExistence type="predicted"/>
<accession>M2SR09</accession>
<evidence type="ECO:0000313" key="2">
    <source>
        <dbReference type="EMBL" id="EMD69683.1"/>
    </source>
</evidence>
<dbReference type="Proteomes" id="UP000016934">
    <property type="component" value="Unassembled WGS sequence"/>
</dbReference>
<sequence>MGHGGGDCRDGDAAALRVCSITVACRLRPRSSRNAKGRNGRSIPPLTCRNAPSDLSAPSIQAKRGEGVEGGQWGPHDVTTINLPPPMVSPRPWHPARALRQLPNTQQTILPCRIPLPDTFVHDSARPRPFFTAASRRCLHKPRLCMRRRWHNHLI</sequence>
<organism evidence="2 3">
    <name type="scientific">Cochliobolus sativus (strain ND90Pr / ATCC 201652)</name>
    <name type="common">Common root rot and spot blotch fungus</name>
    <name type="synonym">Bipolaris sorokiniana</name>
    <dbReference type="NCBI Taxonomy" id="665912"/>
    <lineage>
        <taxon>Eukaryota</taxon>
        <taxon>Fungi</taxon>
        <taxon>Dikarya</taxon>
        <taxon>Ascomycota</taxon>
        <taxon>Pezizomycotina</taxon>
        <taxon>Dothideomycetes</taxon>
        <taxon>Pleosporomycetidae</taxon>
        <taxon>Pleosporales</taxon>
        <taxon>Pleosporineae</taxon>
        <taxon>Pleosporaceae</taxon>
        <taxon>Bipolaris</taxon>
    </lineage>
</organism>
<dbReference type="EMBL" id="KB445637">
    <property type="protein sequence ID" value="EMD69683.1"/>
    <property type="molecule type" value="Genomic_DNA"/>
</dbReference>
<evidence type="ECO:0000313" key="3">
    <source>
        <dbReference type="Proteomes" id="UP000016934"/>
    </source>
</evidence>
<dbReference type="AlphaFoldDB" id="M2SR09"/>
<reference evidence="2 3" key="1">
    <citation type="journal article" date="2012" name="PLoS Pathog.">
        <title>Diverse lifestyles and strategies of plant pathogenesis encoded in the genomes of eighteen Dothideomycetes fungi.</title>
        <authorList>
            <person name="Ohm R.A."/>
            <person name="Feau N."/>
            <person name="Henrissat B."/>
            <person name="Schoch C.L."/>
            <person name="Horwitz B.A."/>
            <person name="Barry K.W."/>
            <person name="Condon B.J."/>
            <person name="Copeland A.C."/>
            <person name="Dhillon B."/>
            <person name="Glaser F."/>
            <person name="Hesse C.N."/>
            <person name="Kosti I."/>
            <person name="LaButti K."/>
            <person name="Lindquist E.A."/>
            <person name="Lucas S."/>
            <person name="Salamov A.A."/>
            <person name="Bradshaw R.E."/>
            <person name="Ciuffetti L."/>
            <person name="Hamelin R.C."/>
            <person name="Kema G.H.J."/>
            <person name="Lawrence C."/>
            <person name="Scott J.A."/>
            <person name="Spatafora J.W."/>
            <person name="Turgeon B.G."/>
            <person name="de Wit P.J.G.M."/>
            <person name="Zhong S."/>
            <person name="Goodwin S.B."/>
            <person name="Grigoriev I.V."/>
        </authorList>
    </citation>
    <scope>NUCLEOTIDE SEQUENCE [LARGE SCALE GENOMIC DNA]</scope>
    <source>
        <strain evidence="3">ND90Pr / ATCC 201652</strain>
    </source>
</reference>
<dbReference type="KEGG" id="bsc:COCSADRAFT_212728"/>
<evidence type="ECO:0000256" key="1">
    <source>
        <dbReference type="SAM" id="MobiDB-lite"/>
    </source>
</evidence>
<keyword evidence="3" id="KW-1185">Reference proteome</keyword>
<dbReference type="RefSeq" id="XP_007694940.1">
    <property type="nucleotide sequence ID" value="XM_007696750.1"/>
</dbReference>
<protein>
    <submittedName>
        <fullName evidence="2">Uncharacterized protein</fullName>
    </submittedName>
</protein>
<reference evidence="3" key="2">
    <citation type="journal article" date="2013" name="PLoS Genet.">
        <title>Comparative genome structure, secondary metabolite, and effector coding capacity across Cochliobolus pathogens.</title>
        <authorList>
            <person name="Condon B.J."/>
            <person name="Leng Y."/>
            <person name="Wu D."/>
            <person name="Bushley K.E."/>
            <person name="Ohm R.A."/>
            <person name="Otillar R."/>
            <person name="Martin J."/>
            <person name="Schackwitz W."/>
            <person name="Grimwood J."/>
            <person name="MohdZainudin N."/>
            <person name="Xue C."/>
            <person name="Wang R."/>
            <person name="Manning V.A."/>
            <person name="Dhillon B."/>
            <person name="Tu Z.J."/>
            <person name="Steffenson B.J."/>
            <person name="Salamov A."/>
            <person name="Sun H."/>
            <person name="Lowry S."/>
            <person name="LaButti K."/>
            <person name="Han J."/>
            <person name="Copeland A."/>
            <person name="Lindquist E."/>
            <person name="Barry K."/>
            <person name="Schmutz J."/>
            <person name="Baker S.E."/>
            <person name="Ciuffetti L.M."/>
            <person name="Grigoriev I.V."/>
            <person name="Zhong S."/>
            <person name="Turgeon B.G."/>
        </authorList>
    </citation>
    <scope>NUCLEOTIDE SEQUENCE [LARGE SCALE GENOMIC DNA]</scope>
    <source>
        <strain evidence="3">ND90Pr / ATCC 201652</strain>
    </source>
</reference>
<dbReference type="HOGENOM" id="CLU_1695325_0_0_1"/>
<dbReference type="GeneID" id="19134433"/>
<name>M2SR09_COCSN</name>
<feature type="region of interest" description="Disordered" evidence="1">
    <location>
        <begin position="32"/>
        <end position="58"/>
    </location>
</feature>
<gene>
    <name evidence="2" type="ORF">COCSADRAFT_212728</name>
</gene>